<name>A0A160PKS2_9HYPH</name>
<reference evidence="2 3" key="1">
    <citation type="journal article" date="2016" name="Genome Announc.">
        <title>Complete Genome Sequence of Methylobacterium populi P-1M, Isolated from Pink-Pigmented Household Biofilm.</title>
        <authorList>
            <person name="Morohoshi T."/>
            <person name="Ikeda T."/>
        </authorList>
    </citation>
    <scope>NUCLEOTIDE SEQUENCE [LARGE SCALE GENOMIC DNA]</scope>
    <source>
        <strain evidence="2 3">P-1M</strain>
    </source>
</reference>
<dbReference type="OrthoDB" id="7863142at2"/>
<dbReference type="EMBL" id="AP014809">
    <property type="protein sequence ID" value="BAU92460.1"/>
    <property type="molecule type" value="Genomic_DNA"/>
</dbReference>
<dbReference type="Proteomes" id="UP000218288">
    <property type="component" value="Chromosome"/>
</dbReference>
<feature type="domain" description="DUF6894" evidence="1">
    <location>
        <begin position="3"/>
        <end position="71"/>
    </location>
</feature>
<evidence type="ECO:0000313" key="2">
    <source>
        <dbReference type="EMBL" id="BAU92460.1"/>
    </source>
</evidence>
<gene>
    <name evidence="2" type="ORF">MPPM_3855</name>
</gene>
<sequence length="78" mass="8858">MPRYFFDIDDGVQDLRDNEGVILDDREHARKEAIATLAQLANDKLPDGNNHTFRANVRDETGKRIYEAALTLTSGWVP</sequence>
<protein>
    <recommendedName>
        <fullName evidence="1">DUF6894 domain-containing protein</fullName>
    </recommendedName>
</protein>
<dbReference type="Pfam" id="PF21834">
    <property type="entry name" value="DUF6894"/>
    <property type="match status" value="1"/>
</dbReference>
<dbReference type="InterPro" id="IPR054189">
    <property type="entry name" value="DUF6894"/>
</dbReference>
<organism evidence="2 3">
    <name type="scientific">Methylorubrum populi</name>
    <dbReference type="NCBI Taxonomy" id="223967"/>
    <lineage>
        <taxon>Bacteria</taxon>
        <taxon>Pseudomonadati</taxon>
        <taxon>Pseudomonadota</taxon>
        <taxon>Alphaproteobacteria</taxon>
        <taxon>Hyphomicrobiales</taxon>
        <taxon>Methylobacteriaceae</taxon>
        <taxon>Methylorubrum</taxon>
    </lineage>
</organism>
<dbReference type="AlphaFoldDB" id="A0A160PKS2"/>
<evidence type="ECO:0000259" key="1">
    <source>
        <dbReference type="Pfam" id="PF21834"/>
    </source>
</evidence>
<evidence type="ECO:0000313" key="3">
    <source>
        <dbReference type="Proteomes" id="UP000218288"/>
    </source>
</evidence>
<accession>A0A160PKS2</accession>
<proteinExistence type="predicted"/>
<dbReference type="RefSeq" id="WP_096486400.1">
    <property type="nucleotide sequence ID" value="NZ_AP014809.1"/>
</dbReference>